<proteinExistence type="predicted"/>
<dbReference type="GeneID" id="5891042"/>
<sequence>MMMQKYRKKRSNWAIEADGESSQRPSTRLGCASAFQDVRQGFKLSAITPRRLTRGVWRAKSGFGIEGTVMVFKTPTVAPFQYLAQGKSEDSFFITDVRRATGPSGVWDNPPNLYFRFFHGINTWNGVHYQINKLPGDNAWCSNLETRTFGCESEMDNELHHFVRGICADVVAALAAAPKES</sequence>
<dbReference type="Proteomes" id="UP000001357">
    <property type="component" value="Unassembled WGS sequence"/>
</dbReference>
<name>A9UZ63_MONBE</name>
<dbReference type="EMBL" id="CH991551">
    <property type="protein sequence ID" value="EDQ89311.1"/>
    <property type="molecule type" value="Genomic_DNA"/>
</dbReference>
<dbReference type="InParanoid" id="A9UZ63"/>
<evidence type="ECO:0000313" key="3">
    <source>
        <dbReference type="Proteomes" id="UP000001357"/>
    </source>
</evidence>
<evidence type="ECO:0000313" key="2">
    <source>
        <dbReference type="EMBL" id="EDQ89311.1"/>
    </source>
</evidence>
<organism evidence="2 3">
    <name type="scientific">Monosiga brevicollis</name>
    <name type="common">Choanoflagellate</name>
    <dbReference type="NCBI Taxonomy" id="81824"/>
    <lineage>
        <taxon>Eukaryota</taxon>
        <taxon>Choanoflagellata</taxon>
        <taxon>Craspedida</taxon>
        <taxon>Salpingoecidae</taxon>
        <taxon>Monosiga</taxon>
    </lineage>
</organism>
<dbReference type="KEGG" id="mbr:MONBRDRAFT_8146"/>
<dbReference type="AlphaFoldDB" id="A9UZ63"/>
<keyword evidence="3" id="KW-1185">Reference proteome</keyword>
<gene>
    <name evidence="2" type="ORF">MONBRDRAFT_8146</name>
</gene>
<feature type="compositionally biased region" description="Basic residues" evidence="1">
    <location>
        <begin position="1"/>
        <end position="11"/>
    </location>
</feature>
<protein>
    <submittedName>
        <fullName evidence="2">Uncharacterized protein</fullName>
    </submittedName>
</protein>
<evidence type="ECO:0000256" key="1">
    <source>
        <dbReference type="SAM" id="MobiDB-lite"/>
    </source>
</evidence>
<dbReference type="RefSeq" id="XP_001745887.1">
    <property type="nucleotide sequence ID" value="XM_001745835.1"/>
</dbReference>
<feature type="region of interest" description="Disordered" evidence="1">
    <location>
        <begin position="1"/>
        <end position="27"/>
    </location>
</feature>
<accession>A9UZ63</accession>
<reference evidence="2 3" key="1">
    <citation type="journal article" date="2008" name="Nature">
        <title>The genome of the choanoflagellate Monosiga brevicollis and the origin of metazoans.</title>
        <authorList>
            <consortium name="JGI Sequencing"/>
            <person name="King N."/>
            <person name="Westbrook M.J."/>
            <person name="Young S.L."/>
            <person name="Kuo A."/>
            <person name="Abedin M."/>
            <person name="Chapman J."/>
            <person name="Fairclough S."/>
            <person name="Hellsten U."/>
            <person name="Isogai Y."/>
            <person name="Letunic I."/>
            <person name="Marr M."/>
            <person name="Pincus D."/>
            <person name="Putnam N."/>
            <person name="Rokas A."/>
            <person name="Wright K.J."/>
            <person name="Zuzow R."/>
            <person name="Dirks W."/>
            <person name="Good M."/>
            <person name="Goodstein D."/>
            <person name="Lemons D."/>
            <person name="Li W."/>
            <person name="Lyons J.B."/>
            <person name="Morris A."/>
            <person name="Nichols S."/>
            <person name="Richter D.J."/>
            <person name="Salamov A."/>
            <person name="Bork P."/>
            <person name="Lim W.A."/>
            <person name="Manning G."/>
            <person name="Miller W.T."/>
            <person name="McGinnis W."/>
            <person name="Shapiro H."/>
            <person name="Tjian R."/>
            <person name="Grigoriev I.V."/>
            <person name="Rokhsar D."/>
        </authorList>
    </citation>
    <scope>NUCLEOTIDE SEQUENCE [LARGE SCALE GENOMIC DNA]</scope>
    <source>
        <strain evidence="3">MX1 / ATCC 50154</strain>
    </source>
</reference>